<feature type="region of interest" description="Disordered" evidence="1">
    <location>
        <begin position="1"/>
        <end position="33"/>
    </location>
</feature>
<dbReference type="EMBL" id="CP071839">
    <property type="protein sequence ID" value="QTE03272.1"/>
    <property type="molecule type" value="Genomic_DNA"/>
</dbReference>
<reference evidence="2 4" key="1">
    <citation type="submission" date="2021-03" db="EMBL/GenBank/DDBJ databases">
        <title>Complete genome sequence of Streptomyces cyanogenus S136, producer of anticancer angucycline landomycin A.</title>
        <authorList>
            <person name="Hrab P."/>
            <person name="Ruckert C."/>
            <person name="Busche T."/>
            <person name="Ostash I."/>
            <person name="Kalinowski J."/>
            <person name="Fedorenko V."/>
            <person name="Yushchuk O."/>
            <person name="Ostash B."/>
        </authorList>
    </citation>
    <scope>NUCLEOTIDE SEQUENCE [LARGE SCALE GENOMIC DNA]</scope>
    <source>
        <strain evidence="2 4">S136</strain>
    </source>
</reference>
<dbReference type="EMBL" id="CP071839">
    <property type="protein sequence ID" value="QTD95718.1"/>
    <property type="molecule type" value="Genomic_DNA"/>
</dbReference>
<evidence type="ECO:0000256" key="1">
    <source>
        <dbReference type="SAM" id="MobiDB-lite"/>
    </source>
</evidence>
<proteinExistence type="predicted"/>
<evidence type="ECO:0000313" key="4">
    <source>
        <dbReference type="Proteomes" id="UP000663908"/>
    </source>
</evidence>
<evidence type="ECO:0000313" key="2">
    <source>
        <dbReference type="EMBL" id="QTD95718.1"/>
    </source>
</evidence>
<protein>
    <submittedName>
        <fullName evidence="2">Uncharacterized protein</fullName>
    </submittedName>
</protein>
<feature type="compositionally biased region" description="Basic residues" evidence="1">
    <location>
        <begin position="104"/>
        <end position="117"/>
    </location>
</feature>
<name>A0ABX7TJH2_STRCY</name>
<feature type="region of interest" description="Disordered" evidence="1">
    <location>
        <begin position="56"/>
        <end position="119"/>
    </location>
</feature>
<accession>A0ABX7TJH2</accession>
<keyword evidence="4" id="KW-1185">Reference proteome</keyword>
<feature type="compositionally biased region" description="Basic and acidic residues" evidence="1">
    <location>
        <begin position="71"/>
        <end position="84"/>
    </location>
</feature>
<sequence length="284" mass="30639">MPEKVAASRAVDRTAAWSSPSSPKRHAAARSGTDSVCMGAAHLATTAGTALVERPRPAHAPLRGRRHAVHRRGDGGAQEEDRSSHVTWGMPYADAAEGKAERGRRGHRARCPRRPRRPAAGSLLQLPSLLFRMRPACRSTTVGEGPYKMADLLATIRRSAGPGRLTASQSTPLPVRRCWSPSGNRAPLGPSHAARKIEPCEMFSSRFIRHDRGIPLATACWVRAEPREGWLPIASVSKMNRAKDEFLSILTLHDKCTLITVANLLSCIALVHGTAPGGQGARLC</sequence>
<evidence type="ECO:0000313" key="3">
    <source>
        <dbReference type="EMBL" id="QTE03272.1"/>
    </source>
</evidence>
<organism evidence="2 4">
    <name type="scientific">Streptomyces cyanogenus</name>
    <dbReference type="NCBI Taxonomy" id="80860"/>
    <lineage>
        <taxon>Bacteria</taxon>
        <taxon>Bacillati</taxon>
        <taxon>Actinomycetota</taxon>
        <taxon>Actinomycetes</taxon>
        <taxon>Kitasatosporales</taxon>
        <taxon>Streptomycetaceae</taxon>
        <taxon>Streptomyces</taxon>
    </lineage>
</organism>
<gene>
    <name evidence="2" type="ORF">S1361_00095</name>
    <name evidence="3" type="ORF">S1361_38405</name>
</gene>
<dbReference type="Proteomes" id="UP000663908">
    <property type="component" value="Chromosome"/>
</dbReference>